<dbReference type="EMBL" id="JAXAVW010000012">
    <property type="protein sequence ID" value="MDX8031749.1"/>
    <property type="molecule type" value="Genomic_DNA"/>
</dbReference>
<protein>
    <recommendedName>
        <fullName evidence="3">PD-(D/E)XK nuclease superfamily protein</fullName>
    </recommendedName>
</protein>
<dbReference type="Proteomes" id="UP001285521">
    <property type="component" value="Unassembled WGS sequence"/>
</dbReference>
<keyword evidence="2" id="KW-1185">Reference proteome</keyword>
<dbReference type="RefSeq" id="WP_319966805.1">
    <property type="nucleotide sequence ID" value="NZ_JAXAVW010000012.1"/>
</dbReference>
<gene>
    <name evidence="1" type="ORF">SK803_16105</name>
</gene>
<comment type="caution">
    <text evidence="1">The sequence shown here is derived from an EMBL/GenBank/DDBJ whole genome shotgun (WGS) entry which is preliminary data.</text>
</comment>
<evidence type="ECO:0008006" key="3">
    <source>
        <dbReference type="Google" id="ProtNLM"/>
    </source>
</evidence>
<evidence type="ECO:0000313" key="2">
    <source>
        <dbReference type="Proteomes" id="UP001285521"/>
    </source>
</evidence>
<reference evidence="1 2" key="1">
    <citation type="submission" date="2023-11" db="EMBL/GenBank/DDBJ databases">
        <title>Lentzea sokolovensis, sp. nov., Lentzea kristufkii, sp. nov., and Lentzea miocenensis, sp. nov., rare actinobacteria from Sokolov Coal Basin, Miocene lacustrine sediment, Czech Republic.</title>
        <authorList>
            <person name="Lara A."/>
            <person name="Kotroba L."/>
            <person name="Nouioui I."/>
            <person name="Neumann-Schaal M."/>
            <person name="Mast Y."/>
            <person name="Chronakova A."/>
        </authorList>
    </citation>
    <scope>NUCLEOTIDE SEQUENCE [LARGE SCALE GENOMIC DNA]</scope>
    <source>
        <strain evidence="1 2">BCCO 10_0856</strain>
    </source>
</reference>
<organism evidence="1 2">
    <name type="scientific">Lentzea miocenica</name>
    <dbReference type="NCBI Taxonomy" id="3095431"/>
    <lineage>
        <taxon>Bacteria</taxon>
        <taxon>Bacillati</taxon>
        <taxon>Actinomycetota</taxon>
        <taxon>Actinomycetes</taxon>
        <taxon>Pseudonocardiales</taxon>
        <taxon>Pseudonocardiaceae</taxon>
        <taxon>Lentzea</taxon>
    </lineage>
</organism>
<accession>A0ABU4T0Z3</accession>
<proteinExistence type="predicted"/>
<name>A0ABU4T0Z3_9PSEU</name>
<sequence length="318" mass="35219">MPIERQSRKPSSTLNRFLDKHLPHRADITATWLTELRAAPWTPLSVSHGADDIGCALEMRIGLDVATRPAPWPLLSYLPIEECAALLGAVGFEHTRVGRLPPSGTSDPMLMHWSRNHEHQPGSQDMRQALATCLGLVELQKFAHKRGDTIAVDVRRSWFIAIVEQGRLSSNTEMLGALLHAWTGYLEHGQRVLRALGERAIIAPELAGGFGIADLVVGSTLIEIKMSAGVEKNIDQWLRQLLGYLLLDRHNALGIDTVAVYAAGQGLLLTRPVAEVLKSASVAPTPQLTTLREEFAVELRRELDAFEARRQRKRYSLS</sequence>
<evidence type="ECO:0000313" key="1">
    <source>
        <dbReference type="EMBL" id="MDX8031749.1"/>
    </source>
</evidence>